<dbReference type="PANTHER" id="PTHR38848">
    <property type="entry name" value="G-PROTEIN COUPLED RECEPTORS FAMILY 3 PROFILE DOMAIN-CONTAINING PROTEIN"/>
    <property type="match status" value="1"/>
</dbReference>
<reference evidence="3" key="1">
    <citation type="submission" date="2015-06" db="EMBL/GenBank/DDBJ databases">
        <title>Expansion of signal transduction pathways in fungi by whole-genome duplication.</title>
        <authorList>
            <consortium name="DOE Joint Genome Institute"/>
            <person name="Corrochano L.M."/>
            <person name="Kuo A."/>
            <person name="Marcet-Houben M."/>
            <person name="Polaino S."/>
            <person name="Salamov A."/>
            <person name="Villalobos J.M."/>
            <person name="Alvarez M.I."/>
            <person name="Avalos J."/>
            <person name="Benito E.P."/>
            <person name="Benoit I."/>
            <person name="Burger G."/>
            <person name="Camino L.P."/>
            <person name="Canovas D."/>
            <person name="Cerda-Olmedo E."/>
            <person name="Cheng J.-F."/>
            <person name="Dominguez A."/>
            <person name="Elias M."/>
            <person name="Eslava A.P."/>
            <person name="Glaser F."/>
            <person name="Grimwood J."/>
            <person name="Gutierrez G."/>
            <person name="Heitman J."/>
            <person name="Henrissat B."/>
            <person name="Iturriaga E.A."/>
            <person name="Lang B.F."/>
            <person name="Lavin J.L."/>
            <person name="Lee S."/>
            <person name="Li W."/>
            <person name="Lindquist E."/>
            <person name="Lopez-Garcia S."/>
            <person name="Luque E.M."/>
            <person name="Marcos A.T."/>
            <person name="Martin J."/>
            <person name="McCluskey K."/>
            <person name="Medina H.R."/>
            <person name="Miralles-Duran A."/>
            <person name="Miyazaki A."/>
            <person name="Munoz-Torres E."/>
            <person name="Oguiza J.A."/>
            <person name="Ohm R."/>
            <person name="Olmedo M."/>
            <person name="Orejas M."/>
            <person name="Ortiz-Castellanos L."/>
            <person name="Pisabarro A.G."/>
            <person name="Rodriguez-Romero J."/>
            <person name="Ruiz-Herrera J."/>
            <person name="Ruiz-Vazquez R."/>
            <person name="Sanz C."/>
            <person name="Schackwitz W."/>
            <person name="Schmutz J."/>
            <person name="Shahriari M."/>
            <person name="Shelest E."/>
            <person name="Silva-Franco F."/>
            <person name="Soanes D."/>
            <person name="Syed K."/>
            <person name="Tagua V.G."/>
            <person name="Talbot N.J."/>
            <person name="Thon M."/>
            <person name="De vries R.P."/>
            <person name="Wiebenga A."/>
            <person name="Yadav J.S."/>
            <person name="Braun E.L."/>
            <person name="Baker S."/>
            <person name="Garre V."/>
            <person name="Horwitz B."/>
            <person name="Torres-Martinez S."/>
            <person name="Idnurm A."/>
            <person name="Herrera-Estrella A."/>
            <person name="Gabaldon T."/>
            <person name="Grigoriev I.V."/>
        </authorList>
    </citation>
    <scope>NUCLEOTIDE SEQUENCE [LARGE SCALE GENOMIC DNA]</scope>
    <source>
        <strain evidence="3">NRRL 1555(-)</strain>
    </source>
</reference>
<keyword evidence="1" id="KW-0472">Membrane</keyword>
<organism evidence="2 3">
    <name type="scientific">Phycomyces blakesleeanus (strain ATCC 8743b / DSM 1359 / FGSC 10004 / NBRC 33097 / NRRL 1555)</name>
    <dbReference type="NCBI Taxonomy" id="763407"/>
    <lineage>
        <taxon>Eukaryota</taxon>
        <taxon>Fungi</taxon>
        <taxon>Fungi incertae sedis</taxon>
        <taxon>Mucoromycota</taxon>
        <taxon>Mucoromycotina</taxon>
        <taxon>Mucoromycetes</taxon>
        <taxon>Mucorales</taxon>
        <taxon>Phycomycetaceae</taxon>
        <taxon>Phycomyces</taxon>
    </lineage>
</organism>
<dbReference type="PANTHER" id="PTHR38848:SF3">
    <property type="entry name" value="G-PROTEIN COUPLED RECEPTORS FAMILY 3 PROFILE DOMAIN-CONTAINING PROTEIN"/>
    <property type="match status" value="1"/>
</dbReference>
<evidence type="ECO:0000313" key="2">
    <source>
        <dbReference type="EMBL" id="OAD69089.1"/>
    </source>
</evidence>
<dbReference type="OrthoDB" id="3210850at2759"/>
<feature type="transmembrane region" description="Helical" evidence="1">
    <location>
        <begin position="112"/>
        <end position="134"/>
    </location>
</feature>
<dbReference type="VEuPathDB" id="FungiDB:PHYBLDRAFT_78730"/>
<dbReference type="RefSeq" id="XP_018287129.1">
    <property type="nucleotide sequence ID" value="XM_018443385.1"/>
</dbReference>
<dbReference type="EMBL" id="KV440993">
    <property type="protein sequence ID" value="OAD69089.1"/>
    <property type="molecule type" value="Genomic_DNA"/>
</dbReference>
<dbReference type="GeneID" id="29004290"/>
<keyword evidence="1" id="KW-1133">Transmembrane helix</keyword>
<evidence type="ECO:0000313" key="3">
    <source>
        <dbReference type="Proteomes" id="UP000077315"/>
    </source>
</evidence>
<sequence>MYFPDNSEIGAEVLSVVSITVLSTLFGLKCASIESRISYSQQLVLTVIGISIGFDLIACMLTSTNNRNYVACLLSVLHCTFIYTAAKIAVYLYFIEKIYILSASKKPRFRSILYIISLGLLLPHVAIVILMVVYRVVDVSEQFPFVCTIGYEMPASIACTAYEAFINLYFLSIFAKFIIHPNHKQHTSPMSHIITIESKRNFVGVLSSFVASCANYALMVGFDGRERGLVAMSISTADLSIVACIIFWISAHPDEEHNLIKGLGQFDENLPVKLAIKQHQEVVIETEPATHGL</sequence>
<name>A0A167KX66_PHYB8</name>
<feature type="transmembrane region" description="Helical" evidence="1">
    <location>
        <begin position="200"/>
        <end position="222"/>
    </location>
</feature>
<feature type="transmembrane region" description="Helical" evidence="1">
    <location>
        <begin position="69"/>
        <end position="92"/>
    </location>
</feature>
<feature type="transmembrane region" description="Helical" evidence="1">
    <location>
        <begin position="43"/>
        <end position="63"/>
    </location>
</feature>
<keyword evidence="3" id="KW-1185">Reference proteome</keyword>
<gene>
    <name evidence="2" type="ORF">PHYBLDRAFT_78730</name>
</gene>
<protein>
    <recommendedName>
        <fullName evidence="4">G-protein coupled receptors family 1 profile domain-containing protein</fullName>
    </recommendedName>
</protein>
<feature type="transmembrane region" description="Helical" evidence="1">
    <location>
        <begin position="154"/>
        <end position="179"/>
    </location>
</feature>
<dbReference type="AlphaFoldDB" id="A0A167KX66"/>
<keyword evidence="1" id="KW-0812">Transmembrane</keyword>
<feature type="transmembrane region" description="Helical" evidence="1">
    <location>
        <begin position="13"/>
        <end position="31"/>
    </location>
</feature>
<evidence type="ECO:0008006" key="4">
    <source>
        <dbReference type="Google" id="ProtNLM"/>
    </source>
</evidence>
<dbReference type="Proteomes" id="UP000077315">
    <property type="component" value="Unassembled WGS sequence"/>
</dbReference>
<proteinExistence type="predicted"/>
<dbReference type="InParanoid" id="A0A167KX66"/>
<evidence type="ECO:0000256" key="1">
    <source>
        <dbReference type="SAM" id="Phobius"/>
    </source>
</evidence>
<feature type="transmembrane region" description="Helical" evidence="1">
    <location>
        <begin position="228"/>
        <end position="251"/>
    </location>
</feature>
<accession>A0A167KX66</accession>